<dbReference type="PANTHER" id="PTHR30055:SF234">
    <property type="entry name" value="HTH-TYPE TRANSCRIPTIONAL REGULATOR BETI"/>
    <property type="match status" value="1"/>
</dbReference>
<evidence type="ECO:0000313" key="7">
    <source>
        <dbReference type="Proteomes" id="UP000236732"/>
    </source>
</evidence>
<dbReference type="GO" id="GO:0003700">
    <property type="term" value="F:DNA-binding transcription factor activity"/>
    <property type="evidence" value="ECO:0007669"/>
    <property type="project" value="TreeGrafter"/>
</dbReference>
<evidence type="ECO:0000256" key="3">
    <source>
        <dbReference type="ARBA" id="ARBA00023163"/>
    </source>
</evidence>
<dbReference type="Gene3D" id="1.10.357.10">
    <property type="entry name" value="Tetracycline Repressor, domain 2"/>
    <property type="match status" value="1"/>
</dbReference>
<evidence type="ECO:0000313" key="6">
    <source>
        <dbReference type="EMBL" id="SEG63051.1"/>
    </source>
</evidence>
<evidence type="ECO:0000256" key="4">
    <source>
        <dbReference type="PROSITE-ProRule" id="PRU00335"/>
    </source>
</evidence>
<gene>
    <name evidence="6" type="ORF">SAMN05444920_103572</name>
</gene>
<protein>
    <submittedName>
        <fullName evidence="6">DNA-binding transcriptional regulator, AcrR family</fullName>
    </submittedName>
</protein>
<keyword evidence="3" id="KW-0804">Transcription</keyword>
<dbReference type="InterPro" id="IPR009057">
    <property type="entry name" value="Homeodomain-like_sf"/>
</dbReference>
<sequence>MSRTRSEQAVWRREQLLDAALRVFADKGVDGATVKDVAQAADVTPGLLYRYFDSKEAMVETLLSERGFLPRLRELRTEQHDSRPAPEVLAELLEAFDRLLADNAELMAVFFSSAQARAPLATLVSEGQRLIGDFLLERINAGELRPHDTVTAARTLFATVAVNRRLGTPIDITALVGLLFPEEG</sequence>
<dbReference type="Pfam" id="PF00440">
    <property type="entry name" value="TetR_N"/>
    <property type="match status" value="1"/>
</dbReference>
<dbReference type="PROSITE" id="PS01081">
    <property type="entry name" value="HTH_TETR_1"/>
    <property type="match status" value="1"/>
</dbReference>
<dbReference type="InterPro" id="IPR050109">
    <property type="entry name" value="HTH-type_TetR-like_transc_reg"/>
</dbReference>
<dbReference type="SUPFAM" id="SSF46689">
    <property type="entry name" value="Homeodomain-like"/>
    <property type="match status" value="1"/>
</dbReference>
<evidence type="ECO:0000259" key="5">
    <source>
        <dbReference type="PROSITE" id="PS50977"/>
    </source>
</evidence>
<keyword evidence="7" id="KW-1185">Reference proteome</keyword>
<reference evidence="6 7" key="1">
    <citation type="submission" date="2016-10" db="EMBL/GenBank/DDBJ databases">
        <authorList>
            <person name="de Groot N.N."/>
        </authorList>
    </citation>
    <scope>NUCLEOTIDE SEQUENCE [LARGE SCALE GENOMIC DNA]</scope>
    <source>
        <strain evidence="6 7">CGMCC 4.7037</strain>
    </source>
</reference>
<dbReference type="PROSITE" id="PS50977">
    <property type="entry name" value="HTH_TETR_2"/>
    <property type="match status" value="1"/>
</dbReference>
<accession>A0A1H6BQR9</accession>
<dbReference type="InterPro" id="IPR036271">
    <property type="entry name" value="Tet_transcr_reg_TetR-rel_C_sf"/>
</dbReference>
<dbReference type="Proteomes" id="UP000236732">
    <property type="component" value="Unassembled WGS sequence"/>
</dbReference>
<dbReference type="GO" id="GO:0000976">
    <property type="term" value="F:transcription cis-regulatory region binding"/>
    <property type="evidence" value="ECO:0007669"/>
    <property type="project" value="TreeGrafter"/>
</dbReference>
<name>A0A1H6BQR9_9ACTN</name>
<dbReference type="SUPFAM" id="SSF48498">
    <property type="entry name" value="Tetracyclin repressor-like, C-terminal domain"/>
    <property type="match status" value="1"/>
</dbReference>
<evidence type="ECO:0000256" key="1">
    <source>
        <dbReference type="ARBA" id="ARBA00023015"/>
    </source>
</evidence>
<dbReference type="PANTHER" id="PTHR30055">
    <property type="entry name" value="HTH-TYPE TRANSCRIPTIONAL REGULATOR RUTR"/>
    <property type="match status" value="1"/>
</dbReference>
<proteinExistence type="predicted"/>
<dbReference type="EMBL" id="FNVT01000003">
    <property type="protein sequence ID" value="SEG63051.1"/>
    <property type="molecule type" value="Genomic_DNA"/>
</dbReference>
<dbReference type="InterPro" id="IPR001647">
    <property type="entry name" value="HTH_TetR"/>
</dbReference>
<keyword evidence="2 4" id="KW-0238">DNA-binding</keyword>
<organism evidence="6 7">
    <name type="scientific">Nonomuraea solani</name>
    <dbReference type="NCBI Taxonomy" id="1144553"/>
    <lineage>
        <taxon>Bacteria</taxon>
        <taxon>Bacillati</taxon>
        <taxon>Actinomycetota</taxon>
        <taxon>Actinomycetes</taxon>
        <taxon>Streptosporangiales</taxon>
        <taxon>Streptosporangiaceae</taxon>
        <taxon>Nonomuraea</taxon>
    </lineage>
</organism>
<dbReference type="PRINTS" id="PR00455">
    <property type="entry name" value="HTHTETR"/>
</dbReference>
<feature type="domain" description="HTH tetR-type" evidence="5">
    <location>
        <begin position="10"/>
        <end position="70"/>
    </location>
</feature>
<keyword evidence="1" id="KW-0805">Transcription regulation</keyword>
<dbReference type="InterPro" id="IPR023772">
    <property type="entry name" value="DNA-bd_HTH_TetR-type_CS"/>
</dbReference>
<evidence type="ECO:0000256" key="2">
    <source>
        <dbReference type="ARBA" id="ARBA00023125"/>
    </source>
</evidence>
<dbReference type="RefSeq" id="WP_160150276.1">
    <property type="nucleotide sequence ID" value="NZ_FNVT01000003.1"/>
</dbReference>
<dbReference type="AlphaFoldDB" id="A0A1H6BQR9"/>
<feature type="DNA-binding region" description="H-T-H motif" evidence="4">
    <location>
        <begin position="33"/>
        <end position="52"/>
    </location>
</feature>
<dbReference type="OrthoDB" id="5242390at2"/>